<dbReference type="GO" id="GO:0004222">
    <property type="term" value="F:metalloendopeptidase activity"/>
    <property type="evidence" value="ECO:0007669"/>
    <property type="project" value="TreeGrafter"/>
</dbReference>
<dbReference type="CDD" id="cd12797">
    <property type="entry name" value="M23_peptidase"/>
    <property type="match status" value="1"/>
</dbReference>
<organism evidence="2 3">
    <name type="scientific">Flavobacterium orientale</name>
    <dbReference type="NCBI Taxonomy" id="1756020"/>
    <lineage>
        <taxon>Bacteria</taxon>
        <taxon>Pseudomonadati</taxon>
        <taxon>Bacteroidota</taxon>
        <taxon>Flavobacteriia</taxon>
        <taxon>Flavobacteriales</taxon>
        <taxon>Flavobacteriaceae</taxon>
        <taxon>Flavobacterium</taxon>
    </lineage>
</organism>
<dbReference type="InterPro" id="IPR016047">
    <property type="entry name" value="M23ase_b-sheet_dom"/>
</dbReference>
<dbReference type="RefSeq" id="WP_188362412.1">
    <property type="nucleotide sequence ID" value="NZ_BMFG01000007.1"/>
</dbReference>
<comment type="caution">
    <text evidence="2">The sequence shown here is derived from an EMBL/GenBank/DDBJ whole genome shotgun (WGS) entry which is preliminary data.</text>
</comment>
<dbReference type="Gene3D" id="2.70.70.10">
    <property type="entry name" value="Glucose Permease (Domain IIA)"/>
    <property type="match status" value="1"/>
</dbReference>
<dbReference type="SUPFAM" id="SSF51261">
    <property type="entry name" value="Duplicated hybrid motif"/>
    <property type="match status" value="1"/>
</dbReference>
<proteinExistence type="predicted"/>
<protein>
    <submittedName>
        <fullName evidence="2">Peptidase M23</fullName>
    </submittedName>
</protein>
<evidence type="ECO:0000313" key="2">
    <source>
        <dbReference type="EMBL" id="GGD29689.1"/>
    </source>
</evidence>
<keyword evidence="3" id="KW-1185">Reference proteome</keyword>
<dbReference type="AlphaFoldDB" id="A0A916Y4S2"/>
<feature type="domain" description="M23ase beta-sheet core" evidence="1">
    <location>
        <begin position="47"/>
        <end position="112"/>
    </location>
</feature>
<reference evidence="2" key="2">
    <citation type="submission" date="2020-09" db="EMBL/GenBank/DDBJ databases">
        <authorList>
            <person name="Sun Q."/>
            <person name="Zhou Y."/>
        </authorList>
    </citation>
    <scope>NUCLEOTIDE SEQUENCE</scope>
    <source>
        <strain evidence="2">CGMCC 1.12506</strain>
    </source>
</reference>
<dbReference type="PANTHER" id="PTHR21666">
    <property type="entry name" value="PEPTIDASE-RELATED"/>
    <property type="match status" value="1"/>
</dbReference>
<dbReference type="InterPro" id="IPR011055">
    <property type="entry name" value="Dup_hybrid_motif"/>
</dbReference>
<dbReference type="InterPro" id="IPR050570">
    <property type="entry name" value="Cell_wall_metabolism_enzyme"/>
</dbReference>
<gene>
    <name evidence="2" type="ORF">GCM10011343_19870</name>
</gene>
<dbReference type="Proteomes" id="UP000625735">
    <property type="component" value="Unassembled WGS sequence"/>
</dbReference>
<dbReference type="Pfam" id="PF01551">
    <property type="entry name" value="Peptidase_M23"/>
    <property type="match status" value="1"/>
</dbReference>
<sequence length="565" mass="64620">MRVLLFFILISFSLFSQERYPKDYFQSPLDIPLQLSGTYGELRNNHFHSGMDFRTNRQEGLNVFAVADGYVSRIKISTFGYGKAIYVTHPNGFTTVYAHLLKAAPEIEKYIKAKHYELKSFEIDVFPKPDELPVVKGKLLAFSGNTGGSGGPHLHFEFRDTKTEFTINPLLFGYNQFLKDTRPPVLLGILAYPLDENGIVNYSQEPVEVNLVQQKDGSYLASKVLSSGAIGFGVHTHDVSDGSYGKNGVYKIQSTLNGKPSFGVQFDTFSFDETRHINHYIDYKRYKKTTQRYQKLFVKNPYELSLIQNNPTTGIIDVQPNMNYSYKIIIEDFNKNKTTVTIPIQHAVMQPKILKKESKSIYKIKHKNEHSYIKDSVSVYIPEMTFYEDTTVDFEVSDGMVQFGTSDIALRSNLTLFIEVKGIPEKELSNYFIATVEGTKKSYIKSYLKEKTFKVYTRNLGKFALVKDTTQPKVTPVQLQEGQWISASKTLQFLISDEGSGIQSYNGYLNDKWILFEYDYKTKKVTHDFSDNVVKEGRNDLKVIVVDNVGNSTIFETHFFRSQKP</sequence>
<dbReference type="EMBL" id="BMFG01000007">
    <property type="protein sequence ID" value="GGD29689.1"/>
    <property type="molecule type" value="Genomic_DNA"/>
</dbReference>
<reference evidence="2" key="1">
    <citation type="journal article" date="2014" name="Int. J. Syst. Evol. Microbiol.">
        <title>Complete genome sequence of Corynebacterium casei LMG S-19264T (=DSM 44701T), isolated from a smear-ripened cheese.</title>
        <authorList>
            <consortium name="US DOE Joint Genome Institute (JGI-PGF)"/>
            <person name="Walter F."/>
            <person name="Albersmeier A."/>
            <person name="Kalinowski J."/>
            <person name="Ruckert C."/>
        </authorList>
    </citation>
    <scope>NUCLEOTIDE SEQUENCE</scope>
    <source>
        <strain evidence="2">CGMCC 1.12506</strain>
    </source>
</reference>
<evidence type="ECO:0000259" key="1">
    <source>
        <dbReference type="Pfam" id="PF01551"/>
    </source>
</evidence>
<accession>A0A916Y4S2</accession>
<dbReference type="PANTHER" id="PTHR21666:SF285">
    <property type="entry name" value="M23 FAMILY METALLOPEPTIDASE"/>
    <property type="match status" value="1"/>
</dbReference>
<name>A0A916Y4S2_9FLAO</name>
<evidence type="ECO:0000313" key="3">
    <source>
        <dbReference type="Proteomes" id="UP000625735"/>
    </source>
</evidence>